<feature type="domain" description="Aminotransferase class V" evidence="2">
    <location>
        <begin position="29"/>
        <end position="256"/>
    </location>
</feature>
<evidence type="ECO:0000259" key="2">
    <source>
        <dbReference type="Pfam" id="PF00266"/>
    </source>
</evidence>
<dbReference type="RefSeq" id="WP_263738277.1">
    <property type="nucleotide sequence ID" value="NZ_JAOWKZ010000001.1"/>
</dbReference>
<dbReference type="InterPro" id="IPR015424">
    <property type="entry name" value="PyrdxlP-dep_Trfase"/>
</dbReference>
<evidence type="ECO:0000313" key="4">
    <source>
        <dbReference type="Proteomes" id="UP001652564"/>
    </source>
</evidence>
<sequence>MIADKPGLMEEVRARFAHVEACPFEGPRIFFENAGGALRLKSVIETSATYAGYPDNQGRDNPAAAALMAAIAKGKADMALFFNAAGGRVFVGESGTEVLFRLVRTAALGAETGGVMLGSTLEHPASASAMARWAAVTGRPHIRVAHDDATGTVGLAAYRPHLTADLRVATIVHTSPVTGMSVDVAGIAAAIREVAPDCFIIVDGIQHASHGAVDTGAVLADGYAVSPYKVFARHGYGVGWASDRLTALVKEQIVGGPADAWELGTRDAGSYATFSDVVAYLDWLGGHFTTSGERRSRIEAAGKAIAGHEARLMTAMIHGTGNLAGLVALPGVTLIGGDAVEGREGVVSLRLANMASGDLVRFLAERGIRVHIRRNDHYCGNILGPLGYEDCIRVSVSHYNTEAEVAAFLTAMREATGAP</sequence>
<keyword evidence="3" id="KW-0808">Transferase</keyword>
<dbReference type="InterPro" id="IPR015421">
    <property type="entry name" value="PyrdxlP-dep_Trfase_major"/>
</dbReference>
<evidence type="ECO:0000313" key="3">
    <source>
        <dbReference type="EMBL" id="MCV2871086.1"/>
    </source>
</evidence>
<keyword evidence="4" id="KW-1185">Reference proteome</keyword>
<organism evidence="3 4">
    <name type="scientific">Albidovulum litorale</name>
    <dbReference type="NCBI Taxonomy" id="2984134"/>
    <lineage>
        <taxon>Bacteria</taxon>
        <taxon>Pseudomonadati</taxon>
        <taxon>Pseudomonadota</taxon>
        <taxon>Alphaproteobacteria</taxon>
        <taxon>Rhodobacterales</taxon>
        <taxon>Paracoccaceae</taxon>
        <taxon>Albidovulum</taxon>
    </lineage>
</organism>
<evidence type="ECO:0000256" key="1">
    <source>
        <dbReference type="ARBA" id="ARBA00022898"/>
    </source>
</evidence>
<dbReference type="EMBL" id="JAOWKZ010000001">
    <property type="protein sequence ID" value="MCV2871086.1"/>
    <property type="molecule type" value="Genomic_DNA"/>
</dbReference>
<gene>
    <name evidence="3" type="ORF">OEZ71_02125</name>
</gene>
<comment type="caution">
    <text evidence="3">The sequence shown here is derived from an EMBL/GenBank/DDBJ whole genome shotgun (WGS) entry which is preliminary data.</text>
</comment>
<accession>A0ABT2ZIX8</accession>
<dbReference type="GO" id="GO:0008483">
    <property type="term" value="F:transaminase activity"/>
    <property type="evidence" value="ECO:0007669"/>
    <property type="project" value="UniProtKB-KW"/>
</dbReference>
<keyword evidence="1" id="KW-0663">Pyridoxal phosphate</keyword>
<proteinExistence type="predicted"/>
<dbReference type="Gene3D" id="3.40.640.10">
    <property type="entry name" value="Type I PLP-dependent aspartate aminotransferase-like (Major domain)"/>
    <property type="match status" value="1"/>
</dbReference>
<dbReference type="PANTHER" id="PTHR43586:SF8">
    <property type="entry name" value="CYSTEINE DESULFURASE 1, CHLOROPLASTIC"/>
    <property type="match status" value="1"/>
</dbReference>
<keyword evidence="3" id="KW-0032">Aminotransferase</keyword>
<dbReference type="PANTHER" id="PTHR43586">
    <property type="entry name" value="CYSTEINE DESULFURASE"/>
    <property type="match status" value="1"/>
</dbReference>
<reference evidence="3 4" key="1">
    <citation type="submission" date="2022-10" db="EMBL/GenBank/DDBJ databases">
        <title>Defluviimonas sp. nov., isolated from ocean surface sediments.</title>
        <authorList>
            <person name="He W."/>
            <person name="Wang L."/>
            <person name="Zhang D.-F."/>
        </authorList>
    </citation>
    <scope>NUCLEOTIDE SEQUENCE [LARGE SCALE GENOMIC DNA]</scope>
    <source>
        <strain evidence="3 4">WL0050</strain>
    </source>
</reference>
<name>A0ABT2ZIX8_9RHOB</name>
<dbReference type="Gene3D" id="3.90.1150.10">
    <property type="entry name" value="Aspartate Aminotransferase, domain 1"/>
    <property type="match status" value="1"/>
</dbReference>
<dbReference type="Proteomes" id="UP001652564">
    <property type="component" value="Unassembled WGS sequence"/>
</dbReference>
<protein>
    <submittedName>
        <fullName evidence="3">Aminotransferase class V-fold PLP-dependent enzyme</fullName>
    </submittedName>
</protein>
<dbReference type="Pfam" id="PF00266">
    <property type="entry name" value="Aminotran_5"/>
    <property type="match status" value="2"/>
</dbReference>
<dbReference type="SUPFAM" id="SSF53383">
    <property type="entry name" value="PLP-dependent transferases"/>
    <property type="match status" value="1"/>
</dbReference>
<dbReference type="InterPro" id="IPR000192">
    <property type="entry name" value="Aminotrans_V_dom"/>
</dbReference>
<dbReference type="InterPro" id="IPR015422">
    <property type="entry name" value="PyrdxlP-dep_Trfase_small"/>
</dbReference>
<feature type="domain" description="Aminotransferase class V" evidence="2">
    <location>
        <begin position="324"/>
        <end position="408"/>
    </location>
</feature>